<dbReference type="Pfam" id="PF00657">
    <property type="entry name" value="Lipase_GDSL"/>
    <property type="match status" value="1"/>
</dbReference>
<dbReference type="AlphaFoldDB" id="A0A7N0SYD9"/>
<evidence type="ECO:0000256" key="3">
    <source>
        <dbReference type="ARBA" id="ARBA00022963"/>
    </source>
</evidence>
<evidence type="ECO:0008006" key="6">
    <source>
        <dbReference type="Google" id="ProtNLM"/>
    </source>
</evidence>
<evidence type="ECO:0000313" key="4">
    <source>
        <dbReference type="EnsemblPlants" id="Kaladp0012s0098.1.v1.1"/>
    </source>
</evidence>
<dbReference type="GO" id="GO:0016788">
    <property type="term" value="F:hydrolase activity, acting on ester bonds"/>
    <property type="evidence" value="ECO:0007669"/>
    <property type="project" value="InterPro"/>
</dbReference>
<accession>A0A7N0SYD9</accession>
<dbReference type="CDD" id="cd01837">
    <property type="entry name" value="SGNH_plant_lipase_like"/>
    <property type="match status" value="1"/>
</dbReference>
<protein>
    <recommendedName>
        <fullName evidence="6">GDSL esterase/lipase</fullName>
    </recommendedName>
</protein>
<evidence type="ECO:0000313" key="5">
    <source>
        <dbReference type="Proteomes" id="UP000594263"/>
    </source>
</evidence>
<dbReference type="Proteomes" id="UP000594263">
    <property type="component" value="Unplaced"/>
</dbReference>
<dbReference type="InterPro" id="IPR036514">
    <property type="entry name" value="SGNH_hydro_sf"/>
</dbReference>
<dbReference type="GO" id="GO:0016042">
    <property type="term" value="P:lipid catabolic process"/>
    <property type="evidence" value="ECO:0007669"/>
    <property type="project" value="UniProtKB-KW"/>
</dbReference>
<dbReference type="Gramene" id="Kaladp0012s0098.1.v1.1">
    <property type="protein sequence ID" value="Kaladp0012s0098.1.v1.1"/>
    <property type="gene ID" value="Kaladp0012s0098.v1.1"/>
</dbReference>
<keyword evidence="3" id="KW-0443">Lipid metabolism</keyword>
<dbReference type="Gene3D" id="3.40.50.1110">
    <property type="entry name" value="SGNH hydrolase"/>
    <property type="match status" value="1"/>
</dbReference>
<dbReference type="OMA" id="INGADEY"/>
<keyword evidence="2" id="KW-0378">Hydrolase</keyword>
<sequence>MFTSMTITCPHFSEVVIFGWLVFLSHFVHESQARAYFVFGDSVVDIGNNNYLFTRARANSPPYGIDHPTHRATGRFSNGLNLADIVGEKIGAKPLLPYLSPELLGERLLTGANFASAGVGILNDTGIQFGEILRIGTQLDLFEEYQEKVSALTGKDRAQRLVNQAATLIVLGGNDFINNYYLVPFSFRSRQYAIPEYVQHLIQEYQKILMRLYELGGRRVIVTGIGPIGCVPGILARRSTRGECVAELQQAAASFNTQLATMIRALNKKLGSETFVAAQAFNMKMNLISNPQAFGFKSSNEACCGQGPFNGRGLCTARSNLCSSRDLHVFWDQYHPSERAARLIAEQMMSGSDKYMSPMNLSTIIELDSRI</sequence>
<evidence type="ECO:0000256" key="2">
    <source>
        <dbReference type="ARBA" id="ARBA00022801"/>
    </source>
</evidence>
<dbReference type="SUPFAM" id="SSF52266">
    <property type="entry name" value="SGNH hydrolase"/>
    <property type="match status" value="1"/>
</dbReference>
<name>A0A7N0SYD9_KALFE</name>
<dbReference type="InterPro" id="IPR035669">
    <property type="entry name" value="SGNH_plant_lipase-like"/>
</dbReference>
<dbReference type="PANTHER" id="PTHR45648">
    <property type="entry name" value="GDSL LIPASE/ACYLHYDROLASE FAMILY PROTEIN (AFU_ORTHOLOGUE AFUA_4G14700)"/>
    <property type="match status" value="1"/>
</dbReference>
<dbReference type="EnsemblPlants" id="Kaladp0012s0098.1.v1.1">
    <property type="protein sequence ID" value="Kaladp0012s0098.1.v1.1"/>
    <property type="gene ID" value="Kaladp0012s0098.v1.1"/>
</dbReference>
<dbReference type="InterPro" id="IPR051058">
    <property type="entry name" value="GDSL_Est/Lipase"/>
</dbReference>
<proteinExistence type="inferred from homology"/>
<dbReference type="InterPro" id="IPR001087">
    <property type="entry name" value="GDSL"/>
</dbReference>
<evidence type="ECO:0000256" key="1">
    <source>
        <dbReference type="ARBA" id="ARBA00008668"/>
    </source>
</evidence>
<reference evidence="4" key="1">
    <citation type="submission" date="2021-01" db="UniProtKB">
        <authorList>
            <consortium name="EnsemblPlants"/>
        </authorList>
    </citation>
    <scope>IDENTIFICATION</scope>
</reference>
<keyword evidence="3" id="KW-0442">Lipid degradation</keyword>
<comment type="similarity">
    <text evidence="1">Belongs to the 'GDSL' lipolytic enzyme family.</text>
</comment>
<keyword evidence="5" id="KW-1185">Reference proteome</keyword>
<dbReference type="PANTHER" id="PTHR45648:SF167">
    <property type="entry name" value="GDSL ESTERASE_LIPASE LTL1"/>
    <property type="match status" value="1"/>
</dbReference>
<organism evidence="4 5">
    <name type="scientific">Kalanchoe fedtschenkoi</name>
    <name type="common">Lavender scallops</name>
    <name type="synonym">South American air plant</name>
    <dbReference type="NCBI Taxonomy" id="63787"/>
    <lineage>
        <taxon>Eukaryota</taxon>
        <taxon>Viridiplantae</taxon>
        <taxon>Streptophyta</taxon>
        <taxon>Embryophyta</taxon>
        <taxon>Tracheophyta</taxon>
        <taxon>Spermatophyta</taxon>
        <taxon>Magnoliopsida</taxon>
        <taxon>eudicotyledons</taxon>
        <taxon>Gunneridae</taxon>
        <taxon>Pentapetalae</taxon>
        <taxon>Saxifragales</taxon>
        <taxon>Crassulaceae</taxon>
        <taxon>Kalanchoe</taxon>
    </lineage>
</organism>